<comment type="subunit">
    <text evidence="4">The complex is composed of two ATP-binding proteins (PstB), two transmembrane proteins (PstC and PstA) and a solute-binding protein (PstS).</text>
</comment>
<keyword evidence="5" id="KW-0813">Transport</keyword>
<keyword evidence="9" id="KW-0812">Transmembrane</keyword>
<dbReference type="InterPro" id="IPR050811">
    <property type="entry name" value="Phosphate_ABC_transporter"/>
</dbReference>
<evidence type="ECO:0000256" key="1">
    <source>
        <dbReference type="ARBA" id="ARBA00002841"/>
    </source>
</evidence>
<evidence type="ECO:0000256" key="6">
    <source>
        <dbReference type="ARBA" id="ARBA00022729"/>
    </source>
</evidence>
<dbReference type="PANTHER" id="PTHR30570">
    <property type="entry name" value="PERIPLASMIC PHOSPHATE BINDING COMPONENT OF PHOSPHATE ABC TRANSPORTER"/>
    <property type="match status" value="1"/>
</dbReference>
<comment type="similarity">
    <text evidence="3">Belongs to the PstS family.</text>
</comment>
<organism evidence="11 12">
    <name type="scientific">Exiguobacterium aestuarii</name>
    <dbReference type="NCBI Taxonomy" id="273527"/>
    <lineage>
        <taxon>Bacteria</taxon>
        <taxon>Bacillati</taxon>
        <taxon>Bacillota</taxon>
        <taxon>Bacilli</taxon>
        <taxon>Bacillales</taxon>
        <taxon>Bacillales Family XII. Incertae Sedis</taxon>
        <taxon>Exiguobacterium</taxon>
    </lineage>
</organism>
<name>A0ABW2PUN9_9BACL</name>
<keyword evidence="9" id="KW-0472">Membrane</keyword>
<evidence type="ECO:0000256" key="9">
    <source>
        <dbReference type="SAM" id="Phobius"/>
    </source>
</evidence>
<keyword evidence="12" id="KW-1185">Reference proteome</keyword>
<dbReference type="PANTHER" id="PTHR30570:SF1">
    <property type="entry name" value="PHOSPHATE-BINDING PROTEIN PSTS"/>
    <property type="match status" value="1"/>
</dbReference>
<gene>
    <name evidence="11" type="ORF">ACFQO8_13330</name>
</gene>
<comment type="subcellular location">
    <subcellularLocation>
        <location evidence="2">Cell membrane</location>
        <topology evidence="2">Lipid-anchor</topology>
    </subcellularLocation>
</comment>
<feature type="transmembrane region" description="Helical" evidence="9">
    <location>
        <begin position="6"/>
        <end position="27"/>
    </location>
</feature>
<dbReference type="Pfam" id="PF12849">
    <property type="entry name" value="PBP_like_2"/>
    <property type="match status" value="1"/>
</dbReference>
<dbReference type="SUPFAM" id="SSF53850">
    <property type="entry name" value="Periplasmic binding protein-like II"/>
    <property type="match status" value="1"/>
</dbReference>
<dbReference type="InterPro" id="IPR024370">
    <property type="entry name" value="PBP_domain"/>
</dbReference>
<dbReference type="RefSeq" id="WP_214790472.1">
    <property type="nucleotide sequence ID" value="NZ_JANIEL010000127.1"/>
</dbReference>
<comment type="caution">
    <text evidence="11">The sequence shown here is derived from an EMBL/GenBank/DDBJ whole genome shotgun (WGS) entry which is preliminary data.</text>
</comment>
<keyword evidence="5" id="KW-0592">Phosphate transport</keyword>
<evidence type="ECO:0000256" key="2">
    <source>
        <dbReference type="ARBA" id="ARBA00004193"/>
    </source>
</evidence>
<evidence type="ECO:0000313" key="12">
    <source>
        <dbReference type="Proteomes" id="UP001596439"/>
    </source>
</evidence>
<evidence type="ECO:0000256" key="4">
    <source>
        <dbReference type="ARBA" id="ARBA00011529"/>
    </source>
</evidence>
<keyword evidence="6" id="KW-0732">Signal</keyword>
<feature type="transmembrane region" description="Helical" evidence="9">
    <location>
        <begin position="69"/>
        <end position="91"/>
    </location>
</feature>
<keyword evidence="9" id="KW-1133">Transmembrane helix</keyword>
<protein>
    <submittedName>
        <fullName evidence="11">Substrate-binding domain-containing protein</fullName>
    </submittedName>
</protein>
<evidence type="ECO:0000256" key="7">
    <source>
        <dbReference type="ARBA" id="ARBA00023139"/>
    </source>
</evidence>
<keyword evidence="8" id="KW-0449">Lipoprotein</keyword>
<dbReference type="Proteomes" id="UP001596439">
    <property type="component" value="Unassembled WGS sequence"/>
</dbReference>
<evidence type="ECO:0000256" key="5">
    <source>
        <dbReference type="ARBA" id="ARBA00022592"/>
    </source>
</evidence>
<comment type="function">
    <text evidence="1">Part of the ABC transporter complex PstSACB involved in phosphate import.</text>
</comment>
<reference evidence="12" key="1">
    <citation type="journal article" date="2019" name="Int. J. Syst. Evol. Microbiol.">
        <title>The Global Catalogue of Microorganisms (GCM) 10K type strain sequencing project: providing services to taxonomists for standard genome sequencing and annotation.</title>
        <authorList>
            <consortium name="The Broad Institute Genomics Platform"/>
            <consortium name="The Broad Institute Genome Sequencing Center for Infectious Disease"/>
            <person name="Wu L."/>
            <person name="Ma J."/>
        </authorList>
    </citation>
    <scope>NUCLEOTIDE SEQUENCE [LARGE SCALE GENOMIC DNA]</scope>
    <source>
        <strain evidence="12">CCUG 55590</strain>
    </source>
</reference>
<keyword evidence="7" id="KW-0564">Palmitate</keyword>
<dbReference type="Gene3D" id="3.40.190.10">
    <property type="entry name" value="Periplasmic binding protein-like II"/>
    <property type="match status" value="2"/>
</dbReference>
<proteinExistence type="inferred from homology"/>
<feature type="transmembrane region" description="Helical" evidence="9">
    <location>
        <begin position="39"/>
        <end position="57"/>
    </location>
</feature>
<accession>A0ABW2PUN9</accession>
<evidence type="ECO:0000256" key="3">
    <source>
        <dbReference type="ARBA" id="ARBA00008725"/>
    </source>
</evidence>
<evidence type="ECO:0000259" key="10">
    <source>
        <dbReference type="Pfam" id="PF12849"/>
    </source>
</evidence>
<sequence length="390" mass="44070">MKFLKFSIGTIFILFVTFVISVVVALFTMGEPITQGRPILWTIWYIAALLIVCMGLYDFSPLSNRKVKRILGLGALSGVMVFASVKGYYMYQDYLKIEERGVELIDYQPFTNSERLAKLNHQTSVSFVNGVPRLDGATALYPMYASFVEAVYPNSGTYDPYNDQASKVVSTTTPEAYSRLMNDQTDLIFVAGPSDRQLQVAKQKDVSLHMTPIGREAFVFFVHEDNPIESLTMEQVRGIYAGDIRNWQEVGGHSETIRAFQRPEDSGSQTALQKMMGERKLMEAPVEDVPEGMGGIIKQTSSYRNHKNAIGFSFRYYATEMVNDYKIKLLRIEGIEPTVETIQDGSYPLTSEFYAVTTKEKAEQFAEFLEWLGSEDGQTLVEKTGYVRLK</sequence>
<feature type="domain" description="PBP" evidence="10">
    <location>
        <begin position="134"/>
        <end position="375"/>
    </location>
</feature>
<dbReference type="EMBL" id="JBHTCE010000003">
    <property type="protein sequence ID" value="MFC7391118.1"/>
    <property type="molecule type" value="Genomic_DNA"/>
</dbReference>
<evidence type="ECO:0000313" key="11">
    <source>
        <dbReference type="EMBL" id="MFC7391118.1"/>
    </source>
</evidence>
<evidence type="ECO:0000256" key="8">
    <source>
        <dbReference type="ARBA" id="ARBA00023288"/>
    </source>
</evidence>